<protein>
    <recommendedName>
        <fullName evidence="3">Methyltransferase-domain-containing protein</fullName>
    </recommendedName>
</protein>
<proteinExistence type="predicted"/>
<dbReference type="Pfam" id="PF10294">
    <property type="entry name" value="Methyltransf_16"/>
    <property type="match status" value="1"/>
</dbReference>
<sequence>MFFYISFLRPPPVQAGPYGTISITPQISNDLRTESYTSAQDLYFSWSLHSPPHPKGPQTTRPTKFTTYRPSSAYKELPIPVPPGVREGQRWCLIITALPQSAGASNLDSVDLSAADVGASPFPVMSMPIAFIGRGSKGAAKQEMIERTFLVPCRGDADSEEGGGKEQKMLAALTFTEKTSFDLDKKIWDSGIGLSAWLVHLHENPNAPGSNPRREKLRDALFAEEPRRILELGAGIGMLSIAFAVMRSRPLSSEKVNDRIIATDIDSAMPLLEENIAANSGYFQSTKPEAKILDWDDEGLPEDIQALKSFDAIVMADVTYNTASFPSLTHTLSKLARLGPKAPAILLGYKERDESERTFWSMMADLGIDFEKIGERAGAGGAPVEIWLGSVRQ</sequence>
<dbReference type="EMBL" id="MU155251">
    <property type="protein sequence ID" value="KAF9477753.1"/>
    <property type="molecule type" value="Genomic_DNA"/>
</dbReference>
<evidence type="ECO:0008006" key="3">
    <source>
        <dbReference type="Google" id="ProtNLM"/>
    </source>
</evidence>
<dbReference type="GO" id="GO:0005634">
    <property type="term" value="C:nucleus"/>
    <property type="evidence" value="ECO:0007669"/>
    <property type="project" value="TreeGrafter"/>
</dbReference>
<organism evidence="1 2">
    <name type="scientific">Pholiota conissans</name>
    <dbReference type="NCBI Taxonomy" id="109636"/>
    <lineage>
        <taxon>Eukaryota</taxon>
        <taxon>Fungi</taxon>
        <taxon>Dikarya</taxon>
        <taxon>Basidiomycota</taxon>
        <taxon>Agaricomycotina</taxon>
        <taxon>Agaricomycetes</taxon>
        <taxon>Agaricomycetidae</taxon>
        <taxon>Agaricales</taxon>
        <taxon>Agaricineae</taxon>
        <taxon>Strophariaceae</taxon>
        <taxon>Pholiota</taxon>
    </lineage>
</organism>
<dbReference type="SUPFAM" id="SSF53335">
    <property type="entry name" value="S-adenosyl-L-methionine-dependent methyltransferases"/>
    <property type="match status" value="1"/>
</dbReference>
<evidence type="ECO:0000313" key="2">
    <source>
        <dbReference type="Proteomes" id="UP000807469"/>
    </source>
</evidence>
<gene>
    <name evidence="1" type="ORF">BDN70DRAFT_907091</name>
</gene>
<dbReference type="AlphaFoldDB" id="A0A9P5YXT1"/>
<dbReference type="GO" id="GO:0008757">
    <property type="term" value="F:S-adenosylmethionine-dependent methyltransferase activity"/>
    <property type="evidence" value="ECO:0007669"/>
    <property type="project" value="UniProtKB-ARBA"/>
</dbReference>
<dbReference type="Proteomes" id="UP000807469">
    <property type="component" value="Unassembled WGS sequence"/>
</dbReference>
<accession>A0A9P5YXT1</accession>
<dbReference type="PANTHER" id="PTHR14614:SF162">
    <property type="entry name" value="EXPRESSED PROTEIN"/>
    <property type="match status" value="1"/>
</dbReference>
<dbReference type="InterPro" id="IPR019410">
    <property type="entry name" value="Methyltransf_16"/>
</dbReference>
<reference evidence="1" key="1">
    <citation type="submission" date="2020-11" db="EMBL/GenBank/DDBJ databases">
        <authorList>
            <consortium name="DOE Joint Genome Institute"/>
            <person name="Ahrendt S."/>
            <person name="Riley R."/>
            <person name="Andreopoulos W."/>
            <person name="Labutti K."/>
            <person name="Pangilinan J."/>
            <person name="Ruiz-Duenas F.J."/>
            <person name="Barrasa J.M."/>
            <person name="Sanchez-Garcia M."/>
            <person name="Camarero S."/>
            <person name="Miyauchi S."/>
            <person name="Serrano A."/>
            <person name="Linde D."/>
            <person name="Babiker R."/>
            <person name="Drula E."/>
            <person name="Ayuso-Fernandez I."/>
            <person name="Pacheco R."/>
            <person name="Padilla G."/>
            <person name="Ferreira P."/>
            <person name="Barriuso J."/>
            <person name="Kellner H."/>
            <person name="Castanera R."/>
            <person name="Alfaro M."/>
            <person name="Ramirez L."/>
            <person name="Pisabarro A.G."/>
            <person name="Kuo A."/>
            <person name="Tritt A."/>
            <person name="Lipzen A."/>
            <person name="He G."/>
            <person name="Yan M."/>
            <person name="Ng V."/>
            <person name="Cullen D."/>
            <person name="Martin F."/>
            <person name="Rosso M.-N."/>
            <person name="Henrissat B."/>
            <person name="Hibbett D."/>
            <person name="Martinez A.T."/>
            <person name="Grigoriev I.V."/>
        </authorList>
    </citation>
    <scope>NUCLEOTIDE SEQUENCE</scope>
    <source>
        <strain evidence="1">CIRM-BRFM 674</strain>
    </source>
</reference>
<dbReference type="CDD" id="cd02440">
    <property type="entry name" value="AdoMet_MTases"/>
    <property type="match status" value="1"/>
</dbReference>
<dbReference type="OrthoDB" id="413520at2759"/>
<keyword evidence="2" id="KW-1185">Reference proteome</keyword>
<dbReference type="Gene3D" id="3.40.50.150">
    <property type="entry name" value="Vaccinia Virus protein VP39"/>
    <property type="match status" value="1"/>
</dbReference>
<evidence type="ECO:0000313" key="1">
    <source>
        <dbReference type="EMBL" id="KAF9477753.1"/>
    </source>
</evidence>
<comment type="caution">
    <text evidence="1">The sequence shown here is derived from an EMBL/GenBank/DDBJ whole genome shotgun (WGS) entry which is preliminary data.</text>
</comment>
<dbReference type="PANTHER" id="PTHR14614">
    <property type="entry name" value="HEPATOCELLULAR CARCINOMA-ASSOCIATED ANTIGEN"/>
    <property type="match status" value="1"/>
</dbReference>
<name>A0A9P5YXT1_9AGAR</name>
<dbReference type="InterPro" id="IPR029063">
    <property type="entry name" value="SAM-dependent_MTases_sf"/>
</dbReference>
<dbReference type="GO" id="GO:0005737">
    <property type="term" value="C:cytoplasm"/>
    <property type="evidence" value="ECO:0007669"/>
    <property type="project" value="TreeGrafter"/>
</dbReference>